<evidence type="ECO:0000256" key="1">
    <source>
        <dbReference type="SAM" id="SignalP"/>
    </source>
</evidence>
<reference evidence="2 3" key="1">
    <citation type="journal article" date="2019" name="Genome Biol. Evol.">
        <title>Day and night: Metabolic profiles and evolutionary relationships of six axenic non-marine cyanobacteria.</title>
        <authorList>
            <person name="Will S.E."/>
            <person name="Henke P."/>
            <person name="Boedeker C."/>
            <person name="Huang S."/>
            <person name="Brinkmann H."/>
            <person name="Rohde M."/>
            <person name="Jarek M."/>
            <person name="Friedl T."/>
            <person name="Seufert S."/>
            <person name="Schumacher M."/>
            <person name="Overmann J."/>
            <person name="Neumann-Schaal M."/>
            <person name="Petersen J."/>
        </authorList>
    </citation>
    <scope>NUCLEOTIDE SEQUENCE [LARGE SCALE GENOMIC DNA]</scope>
    <source>
        <strain evidence="2 3">SAG 1403-4b</strain>
    </source>
</reference>
<dbReference type="EMBL" id="RSCM01000019">
    <property type="protein sequence ID" value="RUS93340.1"/>
    <property type="molecule type" value="Genomic_DNA"/>
</dbReference>
<feature type="signal peptide" evidence="1">
    <location>
        <begin position="1"/>
        <end position="23"/>
    </location>
</feature>
<keyword evidence="1" id="KW-0732">Signal</keyword>
<comment type="caution">
    <text evidence="2">The sequence shown here is derived from an EMBL/GenBank/DDBJ whole genome shotgun (WGS) entry which is preliminary data.</text>
</comment>
<accession>A0A3S1I7Q7</accession>
<keyword evidence="3" id="KW-1185">Reference proteome</keyword>
<dbReference type="Proteomes" id="UP000276103">
    <property type="component" value="Unassembled WGS sequence"/>
</dbReference>
<dbReference type="OrthoDB" id="3723110at2"/>
<evidence type="ECO:0000313" key="2">
    <source>
        <dbReference type="EMBL" id="RUS93340.1"/>
    </source>
</evidence>
<gene>
    <name evidence="2" type="ORF">DSM107003_43960</name>
</gene>
<dbReference type="AlphaFoldDB" id="A0A3S1I7Q7"/>
<sequence length="174" mass="19504">MKNIIILTTILSLASLTTIPAIANPSHQHHQTNNSNKIKPVVIPNNQLPEPLTQGIVFREIASGGITGRTYQTVLMNDGRLIRVSIGDANDSQRSVRRVSQEKIRQFERLLNKAKFEKFNKLSYPAPQGAADYITYTLTSKTTTTQYNDISQSQLPKKLDEVVKAWNELKNSAK</sequence>
<evidence type="ECO:0000313" key="3">
    <source>
        <dbReference type="Proteomes" id="UP000276103"/>
    </source>
</evidence>
<name>A0A3S1I7Q7_ANAVA</name>
<organism evidence="2 3">
    <name type="scientific">Trichormus variabilis SAG 1403-4b</name>
    <dbReference type="NCBI Taxonomy" id="447716"/>
    <lineage>
        <taxon>Bacteria</taxon>
        <taxon>Bacillati</taxon>
        <taxon>Cyanobacteriota</taxon>
        <taxon>Cyanophyceae</taxon>
        <taxon>Nostocales</taxon>
        <taxon>Nostocaceae</taxon>
        <taxon>Trichormus</taxon>
    </lineage>
</organism>
<proteinExistence type="predicted"/>
<feature type="chain" id="PRO_5018595835" evidence="1">
    <location>
        <begin position="24"/>
        <end position="174"/>
    </location>
</feature>
<dbReference type="RefSeq" id="WP_127056206.1">
    <property type="nucleotide sequence ID" value="NZ_RSCM01000019.1"/>
</dbReference>
<protein>
    <submittedName>
        <fullName evidence="2">Uncharacterized protein</fullName>
    </submittedName>
</protein>